<evidence type="ECO:0000256" key="7">
    <source>
        <dbReference type="SAM" id="MobiDB-lite"/>
    </source>
</evidence>
<feature type="compositionally biased region" description="Acidic residues" evidence="7">
    <location>
        <begin position="1488"/>
        <end position="1499"/>
    </location>
</feature>
<keyword evidence="3" id="KW-0328">Glycosyltransferase</keyword>
<keyword evidence="11" id="KW-1185">Reference proteome</keyword>
<feature type="transmembrane region" description="Helical" evidence="8">
    <location>
        <begin position="1399"/>
        <end position="1418"/>
    </location>
</feature>
<feature type="compositionally biased region" description="Polar residues" evidence="7">
    <location>
        <begin position="1473"/>
        <end position="1487"/>
    </location>
</feature>
<dbReference type="RefSeq" id="XP_035699691.1">
    <property type="nucleotide sequence ID" value="XM_035843798.1"/>
</dbReference>
<feature type="transmembrane region" description="Helical" evidence="8">
    <location>
        <begin position="381"/>
        <end position="403"/>
    </location>
</feature>
<feature type="transmembrane region" description="Helical" evidence="8">
    <location>
        <begin position="1065"/>
        <end position="1088"/>
    </location>
</feature>
<dbReference type="InterPro" id="IPR008979">
    <property type="entry name" value="Galactose-bd-like_sf"/>
</dbReference>
<dbReference type="PANTHER" id="PTHR22914:SF41">
    <property type="entry name" value="CHITIN SYNTHASE 7"/>
    <property type="match status" value="1"/>
</dbReference>
<dbReference type="PROSITE" id="PS50105">
    <property type="entry name" value="SAM_DOMAIN"/>
    <property type="match status" value="2"/>
</dbReference>
<feature type="domain" description="SAM" evidence="10">
    <location>
        <begin position="1595"/>
        <end position="1663"/>
    </location>
</feature>
<feature type="transmembrane region" description="Helical" evidence="8">
    <location>
        <begin position="1095"/>
        <end position="1116"/>
    </location>
</feature>
<dbReference type="KEGG" id="bfo:118432263"/>
<dbReference type="GeneID" id="118432263"/>
<dbReference type="InterPro" id="IPR000421">
    <property type="entry name" value="FA58C"/>
</dbReference>
<dbReference type="Gene3D" id="2.60.120.740">
    <property type="match status" value="1"/>
</dbReference>
<dbReference type="GO" id="GO:0006031">
    <property type="term" value="P:chitin biosynthetic process"/>
    <property type="evidence" value="ECO:0000318"/>
    <property type="project" value="GO_Central"/>
</dbReference>
<feature type="compositionally biased region" description="Basic and acidic residues" evidence="7">
    <location>
        <begin position="1500"/>
        <end position="1517"/>
    </location>
</feature>
<dbReference type="Pfam" id="PF00754">
    <property type="entry name" value="F5_F8_type_C"/>
    <property type="match status" value="1"/>
</dbReference>
<dbReference type="SUPFAM" id="SSF49785">
    <property type="entry name" value="Galactose-binding domain-like"/>
    <property type="match status" value="1"/>
</dbReference>
<evidence type="ECO:0000256" key="1">
    <source>
        <dbReference type="ARBA" id="ARBA00004141"/>
    </source>
</evidence>
<dbReference type="InterPro" id="IPR029044">
    <property type="entry name" value="Nucleotide-diphossugar_trans"/>
</dbReference>
<dbReference type="OrthoDB" id="10005292at2759"/>
<feature type="region of interest" description="Disordered" evidence="7">
    <location>
        <begin position="1"/>
        <end position="31"/>
    </location>
</feature>
<feature type="transmembrane region" description="Helical" evidence="8">
    <location>
        <begin position="1803"/>
        <end position="1824"/>
    </location>
</feature>
<keyword evidence="4 8" id="KW-0812">Transmembrane</keyword>
<feature type="transmembrane region" description="Helical" evidence="8">
    <location>
        <begin position="1136"/>
        <end position="1158"/>
    </location>
</feature>
<dbReference type="Pfam" id="PF00536">
    <property type="entry name" value="SAM_1"/>
    <property type="match status" value="1"/>
</dbReference>
<feature type="compositionally biased region" description="Pro residues" evidence="7">
    <location>
        <begin position="1321"/>
        <end position="1339"/>
    </location>
</feature>
<name>A0A9J7NDN3_BRAFL</name>
<evidence type="ECO:0000256" key="6">
    <source>
        <dbReference type="ARBA" id="ARBA00023136"/>
    </source>
</evidence>
<sequence>MAGRMRNIQEDLHNQPLLGEPKEPKWMQKKPQLTVTTEGVVKEESSDVTEVHMCLKVLKLLLSILVGCALLACLVSTKVSTIIIAQSLAHHQNSSEAVRGNKTLFLSNATKVTTEDVKMGTDVVVLTIIMMLPYLLTFLRCVWRGRWGKNTPWPTREALLFGVMTAVLEVVGLTMFTVVVMSTARRSLSIVLMNSIFLIPAFVQIIRHFRAIKGCATTLKEGCKKAGNLLGNTLSMGLAFLSLVVVVYLESLSNEDWTVQLTIPVSLLCLSFAWLPTFQEVQTIHALDDDDDEDKPMDSEAAPGAQQEDMVLRMPTTTTYNRLRQSRISTTMRKLSTLAPPVRTQAEIPEELAPETTQAVMDIDPLPVESARWRCGIITNLLKLLLTFPMVLLWYVVFLKGNLNTFWFHSYEVYDGITKDNSILVSFIVNLSAGFGANLLAWMACSIRMDVIGFVVPLLLSPVATALYTYIEELCLLPLYGLNSYKEMPPMMCEAGLFATNNETSSTTTDNQEMTYSPQWYVDLFVIIGLYIAMVITSVRYLFRSTATIMEKEEKLFWLPGYNTIFPDQWLMLSRRNEDTSPELFERSTRSLKNTRVYICTTMYRENEQEMQQLLQSIRGIAEAQGPERQYESHIFFDGGCQKGQPTEFALQLLSLTDKTMGSAKEKKGILHEAQKWVTPYGLQMEWRLKLNADSLQETRFCIHLKDNSKVRNKKRWSQVMYMSYVLDHLVYYTPLGMESGAVKDRDILASSEGRDHQAKCARLNGSDCWRTESNTSPTQQFLEVDLGEETVVTGASTQGNPNDNEWVKKYKVAYRTDKESMWEYCKDNTGRDMIFEGNVDNKSTVTRLFPTPVTARYIRIEPDAVHGQLALRAEILGYSNEERDRDSYILCTDADVKFAAKDANALLDVITRDPAVGAVCGRTHPTGSGPMVWYQIFDYAIGHWFQKTANDTLGTVLCCPGCFSVYRAKAVREAVKTYASKVDKADEFLTKDMGEDRWFCTLLVERGWLLRYTAVAEDTTYCPEEFDEFFKQRRRWTPSTLANLVLLIRTWGEGRMKNQNVSVFFILYQACLLFSTLIGPATCILIVSGGVEYVFGYFTYTPLFIQLAACLLYAWCCLNTSQSFQLLLAKGLTLIYALVMTVVAIGTAKQIVVAFITNSSASGLPERIIACPNEPYKLLQCPGSLVLNITNATYGRSDPFVCSPVSTIWSPTLCPEYFAEAYPPSLAMGVLAGEDGFNCQGKQLCNLIASSEFFPANVSMQKWWDRRLEGLKMSADNNSSQVSRRERWKRNIPEFKAGSTVSSSTAVGPTLAIAVSTGSAPPPPKPTTPPPKPTDPPAPDCSSVYLEVFYRCRRPSGFDFTVDIPANITVLYFLCLIGIFIVTALVHPYEFYCVLHGIWYLFCLPGGYLILMIYSICNMTDRSWGTREQKTFKPGGGGGGSWFDNLMDKLRHLCTSCCPWCRPGGGYQRVPTSERVSVDSTAASQSDGEEETVDEEEAEGAKDGETESKEDAKPTVDADEITVEERSKQPKSVGFATPDDGHDEDRPTKPMMRKKTPWVEAGQVVRGPSARRIARRPTRRYSQYYSQKDSILPVRGWLERYFPQWKMTHKDDLEEFFTTHGYDDTSFISGMKNEDLIDIGMGDSYSFYREKLMREIKKIPEYIADYKVPESTREWLKSIGLSEYLQNFLERDVVTKWDLAIIKSMKVTELNERYCITKKAHVKRIMNSLKNMRNPNDREADIERVRYIVDQLNTTVMLEAASTRLNEALFWEALRAQCLDPELTTFNEVDELKQALVDLRNGWLMVFAVANAIWLTLILVLTQQSELAILGSNPIGLATALCFGVIQAVQFLAMLFHRGLTLMHHTARIPYPTRRPSFRKKPRNGGRSMSVQAMPGSGDVSYRNSLSNRQNGVAHYNQAFRMDEDDERETIPKV</sequence>
<dbReference type="Pfam" id="PF03142">
    <property type="entry name" value="Chitin_synth_2"/>
    <property type="match status" value="1"/>
</dbReference>
<evidence type="ECO:0000313" key="11">
    <source>
        <dbReference type="Proteomes" id="UP000001554"/>
    </source>
</evidence>
<feature type="transmembrane region" description="Helical" evidence="8">
    <location>
        <begin position="158"/>
        <end position="181"/>
    </location>
</feature>
<organism evidence="11 12">
    <name type="scientific">Branchiostoma floridae</name>
    <name type="common">Florida lancelet</name>
    <name type="synonym">Amphioxus</name>
    <dbReference type="NCBI Taxonomy" id="7739"/>
    <lineage>
        <taxon>Eukaryota</taxon>
        <taxon>Metazoa</taxon>
        <taxon>Chordata</taxon>
        <taxon>Cephalochordata</taxon>
        <taxon>Leptocardii</taxon>
        <taxon>Amphioxiformes</taxon>
        <taxon>Branchiostomatidae</taxon>
        <taxon>Branchiostoma</taxon>
    </lineage>
</organism>
<evidence type="ECO:0000256" key="5">
    <source>
        <dbReference type="ARBA" id="ARBA00022989"/>
    </source>
</evidence>
<feature type="transmembrane region" description="Helical" evidence="8">
    <location>
        <begin position="1365"/>
        <end position="1387"/>
    </location>
</feature>
<gene>
    <name evidence="12" type="primary">LOC118432263</name>
</gene>
<feature type="transmembrane region" description="Helical" evidence="8">
    <location>
        <begin position="123"/>
        <end position="143"/>
    </location>
</feature>
<feature type="transmembrane region" description="Helical" evidence="8">
    <location>
        <begin position="520"/>
        <end position="543"/>
    </location>
</feature>
<dbReference type="Gene3D" id="2.60.120.260">
    <property type="entry name" value="Galactose-binding domain-like"/>
    <property type="match status" value="1"/>
</dbReference>
<keyword evidence="5 8" id="KW-1133">Transmembrane helix</keyword>
<feature type="region of interest" description="Disordered" evidence="7">
    <location>
        <begin position="1473"/>
        <end position="1554"/>
    </location>
</feature>
<feature type="transmembrane region" description="Helical" evidence="8">
    <location>
        <begin position="227"/>
        <end position="249"/>
    </location>
</feature>
<dbReference type="InterPro" id="IPR043159">
    <property type="entry name" value="Lectin_gal-bd_sf"/>
</dbReference>
<evidence type="ECO:0000256" key="8">
    <source>
        <dbReference type="SAM" id="Phobius"/>
    </source>
</evidence>
<dbReference type="PANTHER" id="PTHR22914">
    <property type="entry name" value="CHITIN SYNTHASE"/>
    <property type="match status" value="1"/>
</dbReference>
<evidence type="ECO:0000259" key="10">
    <source>
        <dbReference type="PROSITE" id="PS50105"/>
    </source>
</evidence>
<dbReference type="CDD" id="cd00057">
    <property type="entry name" value="FA58C"/>
    <property type="match status" value="1"/>
</dbReference>
<dbReference type="InterPro" id="IPR001660">
    <property type="entry name" value="SAM"/>
</dbReference>
<dbReference type="GO" id="GO:0004100">
    <property type="term" value="F:chitin synthase activity"/>
    <property type="evidence" value="ECO:0000318"/>
    <property type="project" value="GO_Central"/>
</dbReference>
<dbReference type="EC" id="2.4.1.16" evidence="2"/>
<dbReference type="PROSITE" id="PS50022">
    <property type="entry name" value="FA58C_3"/>
    <property type="match status" value="1"/>
</dbReference>
<dbReference type="OMA" id="YIAMVIT"/>
<dbReference type="Proteomes" id="UP000001554">
    <property type="component" value="Chromosome 15"/>
</dbReference>
<dbReference type="SMART" id="SM00454">
    <property type="entry name" value="SAM"/>
    <property type="match status" value="2"/>
</dbReference>
<dbReference type="InterPro" id="IPR013761">
    <property type="entry name" value="SAM/pointed_sf"/>
</dbReference>
<feature type="region of interest" description="Disordered" evidence="7">
    <location>
        <begin position="1317"/>
        <end position="1339"/>
    </location>
</feature>
<protein>
    <recommendedName>
        <fullName evidence="2">chitin synthase</fullName>
        <ecNumber evidence="2">2.4.1.16</ecNumber>
    </recommendedName>
</protein>
<dbReference type="SUPFAM" id="SSF47769">
    <property type="entry name" value="SAM/Pointed domain"/>
    <property type="match status" value="1"/>
</dbReference>
<evidence type="ECO:0000256" key="4">
    <source>
        <dbReference type="ARBA" id="ARBA00022692"/>
    </source>
</evidence>
<evidence type="ECO:0000259" key="9">
    <source>
        <dbReference type="PROSITE" id="PS50022"/>
    </source>
</evidence>
<feature type="transmembrane region" description="Helical" evidence="8">
    <location>
        <begin position="451"/>
        <end position="471"/>
    </location>
</feature>
<feature type="domain" description="F5/8 type C" evidence="9">
    <location>
        <begin position="731"/>
        <end position="879"/>
    </location>
</feature>
<dbReference type="SMART" id="SM00231">
    <property type="entry name" value="FA58C"/>
    <property type="match status" value="1"/>
</dbReference>
<dbReference type="Gene3D" id="1.10.150.50">
    <property type="entry name" value="Transcription Factor, Ets-1"/>
    <property type="match status" value="2"/>
</dbReference>
<evidence type="ECO:0000256" key="3">
    <source>
        <dbReference type="ARBA" id="ARBA00022676"/>
    </source>
</evidence>
<feature type="transmembrane region" description="Helical" evidence="8">
    <location>
        <begin position="60"/>
        <end position="85"/>
    </location>
</feature>
<feature type="region of interest" description="Disordered" evidence="7">
    <location>
        <begin position="1874"/>
        <end position="1896"/>
    </location>
</feature>
<feature type="transmembrane region" description="Helical" evidence="8">
    <location>
        <begin position="1836"/>
        <end position="1857"/>
    </location>
</feature>
<feature type="compositionally biased region" description="Basic and acidic residues" evidence="7">
    <location>
        <begin position="1540"/>
        <end position="1549"/>
    </location>
</feature>
<comment type="subcellular location">
    <subcellularLocation>
        <location evidence="1">Membrane</location>
        <topology evidence="1">Multi-pass membrane protein</topology>
    </subcellularLocation>
</comment>
<feature type="domain" description="SAM" evidence="10">
    <location>
        <begin position="1668"/>
        <end position="1736"/>
    </location>
</feature>
<reference evidence="11" key="1">
    <citation type="journal article" date="2020" name="Nat. Ecol. Evol.">
        <title>Deeply conserved synteny resolves early events in vertebrate evolution.</title>
        <authorList>
            <person name="Simakov O."/>
            <person name="Marletaz F."/>
            <person name="Yue J.X."/>
            <person name="O'Connell B."/>
            <person name="Jenkins J."/>
            <person name="Brandt A."/>
            <person name="Calef R."/>
            <person name="Tung C.H."/>
            <person name="Huang T.K."/>
            <person name="Schmutz J."/>
            <person name="Satoh N."/>
            <person name="Yu J.K."/>
            <person name="Putnam N.H."/>
            <person name="Green R.E."/>
            <person name="Rokhsar D.S."/>
        </authorList>
    </citation>
    <scope>NUCLEOTIDE SEQUENCE [LARGE SCALE GENOMIC DNA]</scope>
    <source>
        <strain evidence="11">S238N-H82</strain>
    </source>
</reference>
<keyword evidence="6 8" id="KW-0472">Membrane</keyword>
<dbReference type="SUPFAM" id="SSF53448">
    <property type="entry name" value="Nucleotide-diphospho-sugar transferases"/>
    <property type="match status" value="1"/>
</dbReference>
<reference evidence="12" key="2">
    <citation type="submission" date="2025-08" db="UniProtKB">
        <authorList>
            <consortium name="RefSeq"/>
        </authorList>
    </citation>
    <scope>IDENTIFICATION</scope>
    <source>
        <strain evidence="12">S238N-H82</strain>
        <tissue evidence="12">Testes</tissue>
    </source>
</reference>
<dbReference type="InterPro" id="IPR004835">
    <property type="entry name" value="Chitin_synth"/>
</dbReference>
<keyword evidence="3" id="KW-0808">Transferase</keyword>
<accession>A0A9J7NDN3</accession>
<evidence type="ECO:0000256" key="2">
    <source>
        <dbReference type="ARBA" id="ARBA00012543"/>
    </source>
</evidence>
<proteinExistence type="predicted"/>
<evidence type="ECO:0000313" key="12">
    <source>
        <dbReference type="RefSeq" id="XP_035699691.1"/>
    </source>
</evidence>
<feature type="transmembrane region" description="Helical" evidence="8">
    <location>
        <begin position="261"/>
        <end position="278"/>
    </location>
</feature>
<feature type="transmembrane region" description="Helical" evidence="8">
    <location>
        <begin position="187"/>
        <end position="206"/>
    </location>
</feature>
<dbReference type="CDD" id="cd22823">
    <property type="entry name" value="Gal_Rha_Lectin"/>
    <property type="match status" value="1"/>
</dbReference>
<feature type="transmembrane region" description="Helical" evidence="8">
    <location>
        <begin position="423"/>
        <end position="444"/>
    </location>
</feature>
<dbReference type="GO" id="GO:0016020">
    <property type="term" value="C:membrane"/>
    <property type="evidence" value="ECO:0007669"/>
    <property type="project" value="UniProtKB-SubCell"/>
</dbReference>